<feature type="transmembrane region" description="Helical" evidence="1">
    <location>
        <begin position="61"/>
        <end position="82"/>
    </location>
</feature>
<dbReference type="AlphaFoldDB" id="A0AAD4LC46"/>
<feature type="domain" description="DUF6534" evidence="2">
    <location>
        <begin position="202"/>
        <end position="294"/>
    </location>
</feature>
<dbReference type="PANTHER" id="PTHR40465:SF1">
    <property type="entry name" value="DUF6534 DOMAIN-CONTAINING PROTEIN"/>
    <property type="match status" value="1"/>
</dbReference>
<evidence type="ECO:0000313" key="3">
    <source>
        <dbReference type="EMBL" id="KAH8987579.1"/>
    </source>
</evidence>
<organism evidence="3 4">
    <name type="scientific">Lactarius akahatsu</name>
    <dbReference type="NCBI Taxonomy" id="416441"/>
    <lineage>
        <taxon>Eukaryota</taxon>
        <taxon>Fungi</taxon>
        <taxon>Dikarya</taxon>
        <taxon>Basidiomycota</taxon>
        <taxon>Agaricomycotina</taxon>
        <taxon>Agaricomycetes</taxon>
        <taxon>Russulales</taxon>
        <taxon>Russulaceae</taxon>
        <taxon>Lactarius</taxon>
    </lineage>
</organism>
<dbReference type="InterPro" id="IPR045339">
    <property type="entry name" value="DUF6534"/>
</dbReference>
<accession>A0AAD4LC46</accession>
<dbReference type="Proteomes" id="UP001201163">
    <property type="component" value="Unassembled WGS sequence"/>
</dbReference>
<keyword evidence="4" id="KW-1185">Reference proteome</keyword>
<gene>
    <name evidence="3" type="ORF">EDB92DRAFT_1948416</name>
</gene>
<feature type="transmembrane region" description="Helical" evidence="1">
    <location>
        <begin position="20"/>
        <end position="40"/>
    </location>
</feature>
<reference evidence="3" key="1">
    <citation type="submission" date="2022-01" db="EMBL/GenBank/DDBJ databases">
        <title>Comparative genomics reveals a dynamic genome evolution in the ectomycorrhizal milk-cap (Lactarius) mushrooms.</title>
        <authorList>
            <consortium name="DOE Joint Genome Institute"/>
            <person name="Lebreton A."/>
            <person name="Tang N."/>
            <person name="Kuo A."/>
            <person name="LaButti K."/>
            <person name="Drula E."/>
            <person name="Barry K."/>
            <person name="Clum A."/>
            <person name="Lipzen A."/>
            <person name="Mousain D."/>
            <person name="Ng V."/>
            <person name="Wang R."/>
            <person name="Wang X."/>
            <person name="Dai Y."/>
            <person name="Henrissat B."/>
            <person name="Grigoriev I.V."/>
            <person name="Guerin-Laguette A."/>
            <person name="Yu F."/>
            <person name="Martin F.M."/>
        </authorList>
    </citation>
    <scope>NUCLEOTIDE SEQUENCE</scope>
    <source>
        <strain evidence="3">QP</strain>
    </source>
</reference>
<comment type="caution">
    <text evidence="3">The sequence shown here is derived from an EMBL/GenBank/DDBJ whole genome shotgun (WGS) entry which is preliminary data.</text>
</comment>
<proteinExistence type="predicted"/>
<name>A0AAD4LC46_9AGAM</name>
<dbReference type="EMBL" id="JAKELL010000046">
    <property type="protein sequence ID" value="KAH8987579.1"/>
    <property type="molecule type" value="Genomic_DNA"/>
</dbReference>
<feature type="transmembrane region" description="Helical" evidence="1">
    <location>
        <begin position="270"/>
        <end position="291"/>
    </location>
</feature>
<evidence type="ECO:0000259" key="2">
    <source>
        <dbReference type="Pfam" id="PF20152"/>
    </source>
</evidence>
<feature type="transmembrane region" description="Helical" evidence="1">
    <location>
        <begin position="194"/>
        <end position="217"/>
    </location>
</feature>
<dbReference type="Pfam" id="PF20152">
    <property type="entry name" value="DUF6534"/>
    <property type="match status" value="1"/>
</dbReference>
<dbReference type="PANTHER" id="PTHR40465">
    <property type="entry name" value="CHROMOSOME 1, WHOLE GENOME SHOTGUN SEQUENCE"/>
    <property type="match status" value="1"/>
</dbReference>
<keyword evidence="1" id="KW-0472">Membrane</keyword>
<keyword evidence="1" id="KW-0812">Transmembrane</keyword>
<protein>
    <recommendedName>
        <fullName evidence="2">DUF6534 domain-containing protein</fullName>
    </recommendedName>
</protein>
<evidence type="ECO:0000313" key="4">
    <source>
        <dbReference type="Proteomes" id="UP001201163"/>
    </source>
</evidence>
<feature type="transmembrane region" description="Helical" evidence="1">
    <location>
        <begin position="102"/>
        <end position="124"/>
    </location>
</feature>
<evidence type="ECO:0000256" key="1">
    <source>
        <dbReference type="SAM" id="Phobius"/>
    </source>
</evidence>
<sequence length="348" mass="38450">MSISVPQLLPPDVTQSQASVLGPGIAGLFIQGIESGLVFAHFSQWFCTRDLSKSPVVDTTIVIFVTVVGLVQSGICFASAWTTYVQRFGLFLLTDWNDYVHLIPNLLISAPVQALMIRRCYILVGKNMFIVVSSSARRREYAEPFLTQTPLVLLLVAAIVVPLWSIISIVKLLTIIPAEDILPSFQGIGINWPYLMSLLLPTVLDLILTGVLLCYLTRTRKRVYAEHTRKWISRFANIVWQSALPPTLCTICLSIFYVQYSTMRQTKVQSWSTVIQAMIGKLYALSLFYMINARPPLQPDERPTAFMSTLTVPTVTEVVHTLTRDARGGDAACGDISAGCKSASASAV</sequence>
<keyword evidence="1" id="KW-1133">Transmembrane helix</keyword>
<feature type="transmembrane region" description="Helical" evidence="1">
    <location>
        <begin position="238"/>
        <end position="258"/>
    </location>
</feature>
<feature type="transmembrane region" description="Helical" evidence="1">
    <location>
        <begin position="145"/>
        <end position="174"/>
    </location>
</feature>